<keyword evidence="5" id="KW-1185">Reference proteome</keyword>
<comment type="caution">
    <text evidence="2">The sequence shown here is derived from an EMBL/GenBank/DDBJ whole genome shotgun (WGS) entry which is preliminary data.</text>
</comment>
<reference evidence="3 5" key="2">
    <citation type="submission" date="2017-12" db="EMBL/GenBank/DDBJ databases">
        <title>Comparative Functional Genomics of Dry Heat Resistant strains isolated from the Viking Spacecraft.</title>
        <authorList>
            <person name="Seuylemezian A."/>
            <person name="Cooper K."/>
            <person name="Vaishampayan P."/>
        </authorList>
    </citation>
    <scope>NUCLEOTIDE SEQUENCE [LARGE SCALE GENOMIC DNA]</scope>
    <source>
        <strain evidence="3 5">ATCC 29669</strain>
    </source>
</reference>
<dbReference type="PANTHER" id="PTHR34322">
    <property type="entry name" value="TRANSPOSASE, Y1_TNP DOMAIN-CONTAINING"/>
    <property type="match status" value="1"/>
</dbReference>
<dbReference type="GO" id="GO:0004803">
    <property type="term" value="F:transposase activity"/>
    <property type="evidence" value="ECO:0007669"/>
    <property type="project" value="InterPro"/>
</dbReference>
<evidence type="ECO:0000313" key="3">
    <source>
        <dbReference type="EMBL" id="PLR91963.1"/>
    </source>
</evidence>
<feature type="domain" description="Transposase IS200-like" evidence="1">
    <location>
        <begin position="9"/>
        <end position="123"/>
    </location>
</feature>
<reference evidence="2 4" key="1">
    <citation type="submission" date="2017-11" db="EMBL/GenBank/DDBJ databases">
        <title>Comparitive Functional Genomics of Dry Heat Resistant strains isolated from the Viking Spacecraft.</title>
        <authorList>
            <person name="Seuylemezian A."/>
            <person name="Cooper K."/>
            <person name="Vaishampayan P."/>
        </authorList>
    </citation>
    <scope>NUCLEOTIDE SEQUENCE [LARGE SCALE GENOMIC DNA]</scope>
    <source>
        <strain evidence="2 4">M4.6</strain>
    </source>
</reference>
<gene>
    <name evidence="2" type="ORF">CU635_17735</name>
    <name evidence="3" type="ORF">CVD25_19015</name>
</gene>
<dbReference type="EMBL" id="PGVA01000047">
    <property type="protein sequence ID" value="PLR80643.1"/>
    <property type="molecule type" value="Genomic_DNA"/>
</dbReference>
<name>A0A2N5GI82_9BACI</name>
<dbReference type="AlphaFoldDB" id="A0A2N5GI82"/>
<dbReference type="Pfam" id="PF01797">
    <property type="entry name" value="Y1_Tnp"/>
    <property type="match status" value="1"/>
</dbReference>
<dbReference type="InterPro" id="IPR036515">
    <property type="entry name" value="Transposase_17_sf"/>
</dbReference>
<evidence type="ECO:0000313" key="2">
    <source>
        <dbReference type="EMBL" id="PLR80643.1"/>
    </source>
</evidence>
<dbReference type="RefSeq" id="WP_101578713.1">
    <property type="nucleotide sequence ID" value="NZ_PGVA01000047.1"/>
</dbReference>
<dbReference type="PANTHER" id="PTHR34322:SF2">
    <property type="entry name" value="TRANSPOSASE IS200-LIKE DOMAIN-CONTAINING PROTEIN"/>
    <property type="match status" value="1"/>
</dbReference>
<dbReference type="EMBL" id="PGVD01000060">
    <property type="protein sequence ID" value="PLR91963.1"/>
    <property type="molecule type" value="Genomic_DNA"/>
</dbReference>
<dbReference type="Gene3D" id="3.30.70.1290">
    <property type="entry name" value="Transposase IS200-like"/>
    <property type="match status" value="1"/>
</dbReference>
<dbReference type="GO" id="GO:0006313">
    <property type="term" value="P:DNA transposition"/>
    <property type="evidence" value="ECO:0007669"/>
    <property type="project" value="InterPro"/>
</dbReference>
<organism evidence="2 4">
    <name type="scientific">Bacillus canaveralius</name>
    <dbReference type="NCBI Taxonomy" id="1403243"/>
    <lineage>
        <taxon>Bacteria</taxon>
        <taxon>Bacillati</taxon>
        <taxon>Bacillota</taxon>
        <taxon>Bacilli</taxon>
        <taxon>Bacillales</taxon>
        <taxon>Bacillaceae</taxon>
        <taxon>Bacillus</taxon>
    </lineage>
</organism>
<accession>A0A2N5GI82</accession>
<dbReference type="InterPro" id="IPR002686">
    <property type="entry name" value="Transposase_17"/>
</dbReference>
<dbReference type="OrthoDB" id="9788881at2"/>
<protein>
    <submittedName>
        <fullName evidence="2">Transposase</fullName>
    </submittedName>
</protein>
<dbReference type="GO" id="GO:0003677">
    <property type="term" value="F:DNA binding"/>
    <property type="evidence" value="ECO:0007669"/>
    <property type="project" value="InterPro"/>
</dbReference>
<evidence type="ECO:0000313" key="4">
    <source>
        <dbReference type="Proteomes" id="UP000234951"/>
    </source>
</evidence>
<proteinExistence type="predicted"/>
<dbReference type="SUPFAM" id="SSF143422">
    <property type="entry name" value="Transposase IS200-like"/>
    <property type="match status" value="1"/>
</dbReference>
<sequence>MPRKHRVWYPGAIYHIMARGNKRSAIFIDHLDYLKYLEILEEVRKKFPFKLHSYCLMTNHLHLQLETTQHHVQHVMKELHSRYAIYFNQRLKIDGHVFQGRYGAKLIETDDYFLEVSRYIHRNPLQAKMVGKLVDYQWSSYPSFVNLNQNPHIDQTKTYSYFSEQKPYCYRLFVEEKKINEMEEQPCVQK</sequence>
<dbReference type="SMART" id="SM01321">
    <property type="entry name" value="Y1_Tnp"/>
    <property type="match status" value="1"/>
</dbReference>
<evidence type="ECO:0000313" key="5">
    <source>
        <dbReference type="Proteomes" id="UP000235114"/>
    </source>
</evidence>
<dbReference type="Proteomes" id="UP000234951">
    <property type="component" value="Unassembled WGS sequence"/>
</dbReference>
<dbReference type="Proteomes" id="UP000235114">
    <property type="component" value="Unassembled WGS sequence"/>
</dbReference>
<evidence type="ECO:0000259" key="1">
    <source>
        <dbReference type="SMART" id="SM01321"/>
    </source>
</evidence>